<feature type="transmembrane region" description="Helical" evidence="9">
    <location>
        <begin position="391"/>
        <end position="408"/>
    </location>
</feature>
<gene>
    <name evidence="11" type="ORF">GT037_004474</name>
</gene>
<comment type="similarity">
    <text evidence="2">Belongs to the major facilitator superfamily. Nitrate/nitrite porter (TC 2.A.1.8) family.</text>
</comment>
<feature type="compositionally biased region" description="Basic and acidic residues" evidence="8">
    <location>
        <begin position="269"/>
        <end position="285"/>
    </location>
</feature>
<organism evidence="11 12">
    <name type="scientific">Alternaria burnsii</name>
    <dbReference type="NCBI Taxonomy" id="1187904"/>
    <lineage>
        <taxon>Eukaryota</taxon>
        <taxon>Fungi</taxon>
        <taxon>Dikarya</taxon>
        <taxon>Ascomycota</taxon>
        <taxon>Pezizomycotina</taxon>
        <taxon>Dothideomycetes</taxon>
        <taxon>Pleosporomycetidae</taxon>
        <taxon>Pleosporales</taxon>
        <taxon>Pleosporineae</taxon>
        <taxon>Pleosporaceae</taxon>
        <taxon>Alternaria</taxon>
        <taxon>Alternaria sect. Alternaria</taxon>
    </lineage>
</organism>
<feature type="transmembrane region" description="Helical" evidence="9">
    <location>
        <begin position="36"/>
        <end position="54"/>
    </location>
</feature>
<dbReference type="Proteomes" id="UP000596902">
    <property type="component" value="Unassembled WGS sequence"/>
</dbReference>
<dbReference type="InterPro" id="IPR036259">
    <property type="entry name" value="MFS_trans_sf"/>
</dbReference>
<dbReference type="InterPro" id="IPR044772">
    <property type="entry name" value="NO3_transporter"/>
</dbReference>
<feature type="transmembrane region" description="Helical" evidence="9">
    <location>
        <begin position="128"/>
        <end position="148"/>
    </location>
</feature>
<dbReference type="PROSITE" id="PS50850">
    <property type="entry name" value="MFS"/>
    <property type="match status" value="1"/>
</dbReference>
<evidence type="ECO:0000256" key="7">
    <source>
        <dbReference type="ARBA" id="ARBA00023136"/>
    </source>
</evidence>
<evidence type="ECO:0000256" key="9">
    <source>
        <dbReference type="SAM" id="Phobius"/>
    </source>
</evidence>
<evidence type="ECO:0000256" key="8">
    <source>
        <dbReference type="SAM" id="MobiDB-lite"/>
    </source>
</evidence>
<dbReference type="Pfam" id="PF07690">
    <property type="entry name" value="MFS_1"/>
    <property type="match status" value="1"/>
</dbReference>
<dbReference type="EMBL" id="JAAABM010000005">
    <property type="protein sequence ID" value="KAF7677615.1"/>
    <property type="molecule type" value="Genomic_DNA"/>
</dbReference>
<evidence type="ECO:0000256" key="4">
    <source>
        <dbReference type="ARBA" id="ARBA00022692"/>
    </source>
</evidence>
<dbReference type="SUPFAM" id="SSF103473">
    <property type="entry name" value="MFS general substrate transporter"/>
    <property type="match status" value="1"/>
</dbReference>
<feature type="transmembrane region" description="Helical" evidence="9">
    <location>
        <begin position="160"/>
        <end position="183"/>
    </location>
</feature>
<feature type="transmembrane region" description="Helical" evidence="9">
    <location>
        <begin position="451"/>
        <end position="473"/>
    </location>
</feature>
<sequence length="710" mass="77854">MPFAISMLWSAPEINPYNKKATSIPVLNPINKYGRVFFFSYLGFFIAFWSWYAFPPLLSKSIKADMHLSQNEIANSNIVALCATLLVRFIAGPMCDHFGPRVTFASLLFAGAIPTALAGTAHNAMGLYFIRFFVGILGGTFVPCQVWTTGFFDRNVIGTANALVGGWGNSGGGITYFVMPAIYDSLKADQGLSSHVAWRVSFIVPFIMITACALALLLLTDDTPTGKWSERGATVVSNADQTVGHHASVVPTTGALDDKPATTGSISSSDEKKQERPNSDVESGRGDVQIMDEFQHEVVVKPTLKEGLKVMFSLQTLMLCSGYFCSFGGELAINSILGAYYLKNFPYLGQTQSGRWAAMFGLLNIVTRPLGGFTADLIYKVTGRNLWAKKFWIHFVGVMSGILCIVIGKLDPHNLSELIGLVAVMAIFLEAGNGANFALVPHIHPHANGILSGIVGATGNFGGIIFAIIFRYHKTNYAQVFWIIGIMIIVLNCMFISLIKTLVEAEARAKAETITPKTAKKNELYCQVNEMAALTSIQAFQFYSPTGIHVPPQYDRAFIITSTRFLRRAAKTEVLEESSTLLEDVEMQIGETVVDTDTANEDVEAPQVRDLLEAIVQELEAIHGQYLKDMQFLKSYYGGSHLTADSLEVVMARLAATADLDTARLSIAQMFHQVVEEVAVAGTDFPRRSRDFSKPLRQCMDSLDDDDDED</sequence>
<comment type="subcellular location">
    <subcellularLocation>
        <location evidence="1">Membrane</location>
        <topology evidence="1">Multi-pass membrane protein</topology>
    </subcellularLocation>
</comment>
<keyword evidence="6" id="KW-0534">Nitrate assimilation</keyword>
<keyword evidence="7 9" id="KW-0472">Membrane</keyword>
<keyword evidence="4 9" id="KW-0812">Transmembrane</keyword>
<keyword evidence="12" id="KW-1185">Reference proteome</keyword>
<feature type="transmembrane region" description="Helical" evidence="9">
    <location>
        <begin position="420"/>
        <end position="439"/>
    </location>
</feature>
<dbReference type="PANTHER" id="PTHR23515">
    <property type="entry name" value="HIGH-AFFINITY NITRATE TRANSPORTER 2.3"/>
    <property type="match status" value="1"/>
</dbReference>
<evidence type="ECO:0000256" key="6">
    <source>
        <dbReference type="ARBA" id="ARBA00023063"/>
    </source>
</evidence>
<reference evidence="11" key="1">
    <citation type="submission" date="2020-01" db="EMBL/GenBank/DDBJ databases">
        <authorList>
            <person name="Feng Z.H.Z."/>
        </authorList>
    </citation>
    <scope>NUCLEOTIDE SEQUENCE</scope>
    <source>
        <strain evidence="11">CBS107.38</strain>
    </source>
</reference>
<feature type="domain" description="Major facilitator superfamily (MFS) profile" evidence="10">
    <location>
        <begin position="36"/>
        <end position="503"/>
    </location>
</feature>
<evidence type="ECO:0000313" key="11">
    <source>
        <dbReference type="EMBL" id="KAF7677615.1"/>
    </source>
</evidence>
<feature type="transmembrane region" description="Helical" evidence="9">
    <location>
        <begin position="317"/>
        <end position="342"/>
    </location>
</feature>
<evidence type="ECO:0000256" key="3">
    <source>
        <dbReference type="ARBA" id="ARBA00022448"/>
    </source>
</evidence>
<dbReference type="AlphaFoldDB" id="A0A8H7BAG5"/>
<comment type="caution">
    <text evidence="11">The sequence shown here is derived from an EMBL/GenBank/DDBJ whole genome shotgun (WGS) entry which is preliminary data.</text>
</comment>
<evidence type="ECO:0000256" key="5">
    <source>
        <dbReference type="ARBA" id="ARBA00022989"/>
    </source>
</evidence>
<dbReference type="InterPro" id="IPR011701">
    <property type="entry name" value="MFS"/>
</dbReference>
<evidence type="ECO:0000256" key="1">
    <source>
        <dbReference type="ARBA" id="ARBA00004141"/>
    </source>
</evidence>
<accession>A0A8H7BAG5</accession>
<dbReference type="InterPro" id="IPR020846">
    <property type="entry name" value="MFS_dom"/>
</dbReference>
<proteinExistence type="inferred from homology"/>
<feature type="transmembrane region" description="Helical" evidence="9">
    <location>
        <begin position="354"/>
        <end position="379"/>
    </location>
</feature>
<keyword evidence="3" id="KW-0813">Transport</keyword>
<dbReference type="GO" id="GO:0015112">
    <property type="term" value="F:nitrate transmembrane transporter activity"/>
    <property type="evidence" value="ECO:0007669"/>
    <property type="project" value="InterPro"/>
</dbReference>
<feature type="transmembrane region" description="Helical" evidence="9">
    <location>
        <begin position="479"/>
        <end position="499"/>
    </location>
</feature>
<feature type="transmembrane region" description="Helical" evidence="9">
    <location>
        <begin position="103"/>
        <end position="122"/>
    </location>
</feature>
<dbReference type="Gene3D" id="1.20.1250.20">
    <property type="entry name" value="MFS general substrate transporter like domains"/>
    <property type="match status" value="2"/>
</dbReference>
<dbReference type="NCBIfam" id="TIGR00886">
    <property type="entry name" value="2A0108"/>
    <property type="match status" value="1"/>
</dbReference>
<feature type="transmembrane region" description="Helical" evidence="9">
    <location>
        <begin position="195"/>
        <end position="219"/>
    </location>
</feature>
<reference evidence="11" key="2">
    <citation type="submission" date="2020-08" db="EMBL/GenBank/DDBJ databases">
        <title>Draft Genome Sequence of Cumin Blight Pathogen Alternaria burnsii.</title>
        <authorList>
            <person name="Feng Z."/>
        </authorList>
    </citation>
    <scope>NUCLEOTIDE SEQUENCE</scope>
    <source>
        <strain evidence="11">CBS107.38</strain>
    </source>
</reference>
<dbReference type="GO" id="GO:0042128">
    <property type="term" value="P:nitrate assimilation"/>
    <property type="evidence" value="ECO:0007669"/>
    <property type="project" value="UniProtKB-KW"/>
</dbReference>
<name>A0A8H7BAG5_9PLEO</name>
<evidence type="ECO:0000256" key="2">
    <source>
        <dbReference type="ARBA" id="ARBA00008432"/>
    </source>
</evidence>
<dbReference type="GO" id="GO:0015113">
    <property type="term" value="F:nitrite transmembrane transporter activity"/>
    <property type="evidence" value="ECO:0007669"/>
    <property type="project" value="InterPro"/>
</dbReference>
<dbReference type="RefSeq" id="XP_038787793.1">
    <property type="nucleotide sequence ID" value="XM_038929521.1"/>
</dbReference>
<evidence type="ECO:0000313" key="12">
    <source>
        <dbReference type="Proteomes" id="UP000596902"/>
    </source>
</evidence>
<dbReference type="InterPro" id="IPR004737">
    <property type="entry name" value="NO3_transporter_NarK/NarU-like"/>
</dbReference>
<evidence type="ECO:0000259" key="10">
    <source>
        <dbReference type="PROSITE" id="PS50850"/>
    </source>
</evidence>
<dbReference type="GO" id="GO:0016020">
    <property type="term" value="C:membrane"/>
    <property type="evidence" value="ECO:0007669"/>
    <property type="project" value="UniProtKB-SubCell"/>
</dbReference>
<dbReference type="GeneID" id="62202699"/>
<keyword evidence="5 9" id="KW-1133">Transmembrane helix</keyword>
<feature type="region of interest" description="Disordered" evidence="8">
    <location>
        <begin position="251"/>
        <end position="286"/>
    </location>
</feature>
<dbReference type="FunFam" id="1.20.1250.20:FF:000382">
    <property type="entry name" value="Nitrate transporter CrnA"/>
    <property type="match status" value="1"/>
</dbReference>
<feature type="transmembrane region" description="Helical" evidence="9">
    <location>
        <begin position="74"/>
        <end position="91"/>
    </location>
</feature>
<protein>
    <submittedName>
        <fullName evidence="11">High affinity nitrate transporter</fullName>
    </submittedName>
</protein>